<proteinExistence type="predicted"/>
<protein>
    <submittedName>
        <fullName evidence="1">Uncharacterized protein</fullName>
    </submittedName>
</protein>
<dbReference type="Proteomes" id="UP000255000">
    <property type="component" value="Unassembled WGS sequence"/>
</dbReference>
<evidence type="ECO:0000313" key="2">
    <source>
        <dbReference type="Proteomes" id="UP000255000"/>
    </source>
</evidence>
<evidence type="ECO:0000313" key="1">
    <source>
        <dbReference type="EMBL" id="SUB00833.1"/>
    </source>
</evidence>
<gene>
    <name evidence="1" type="ORF">NCTC13350_01758</name>
</gene>
<accession>A0A378ZUZ4</accession>
<sequence length="94" mass="10513">MRLVLDGTAKLPLEKVTAVAAIFGCDAIALFRVVLAQFYSAEAIALMERMLGPQERRAGEEAWVSFVRRTAPADVQPPDRFARRLLRTLLNRTV</sequence>
<dbReference type="AlphaFoldDB" id="A0A378ZUZ4"/>
<organism evidence="1 2">
    <name type="scientific">Pannonibacter phragmitetus</name>
    <dbReference type="NCBI Taxonomy" id="121719"/>
    <lineage>
        <taxon>Bacteria</taxon>
        <taxon>Pseudomonadati</taxon>
        <taxon>Pseudomonadota</taxon>
        <taxon>Alphaproteobacteria</taxon>
        <taxon>Hyphomicrobiales</taxon>
        <taxon>Stappiaceae</taxon>
        <taxon>Pannonibacter</taxon>
    </lineage>
</organism>
<name>A0A378ZUZ4_9HYPH</name>
<reference evidence="1 2" key="1">
    <citation type="submission" date="2018-06" db="EMBL/GenBank/DDBJ databases">
        <authorList>
            <consortium name="Pathogen Informatics"/>
            <person name="Doyle S."/>
        </authorList>
    </citation>
    <scope>NUCLEOTIDE SEQUENCE [LARGE SCALE GENOMIC DNA]</scope>
    <source>
        <strain evidence="1 2">NCTC13350</strain>
    </source>
</reference>
<dbReference type="EMBL" id="UGSK01000001">
    <property type="protein sequence ID" value="SUB00833.1"/>
    <property type="molecule type" value="Genomic_DNA"/>
</dbReference>